<reference evidence="1 2" key="1">
    <citation type="journal article" date="2018" name="Gigascience">
        <title>Genomes of trombidid mites reveal novel predicted allergens and laterally-transferred genes associated with secondary metabolism.</title>
        <authorList>
            <person name="Dong X."/>
            <person name="Chaisiri K."/>
            <person name="Xia D."/>
            <person name="Armstrong S.D."/>
            <person name="Fang Y."/>
            <person name="Donnelly M.J."/>
            <person name="Kadowaki T."/>
            <person name="McGarry J.W."/>
            <person name="Darby A.C."/>
            <person name="Makepeace B.L."/>
        </authorList>
    </citation>
    <scope>NUCLEOTIDE SEQUENCE [LARGE SCALE GENOMIC DNA]</scope>
    <source>
        <strain evidence="1">UoL-UT</strain>
    </source>
</reference>
<dbReference type="Pfam" id="PF12755">
    <property type="entry name" value="Vac14_Fab1_bd"/>
    <property type="match status" value="1"/>
</dbReference>
<comment type="caution">
    <text evidence="1">The sequence shown here is derived from an EMBL/GenBank/DDBJ whole genome shotgun (WGS) entry which is preliminary data.</text>
</comment>
<dbReference type="VEuPathDB" id="VectorBase:LDEU004909"/>
<keyword evidence="2" id="KW-1185">Reference proteome</keyword>
<proteinExistence type="predicted"/>
<organism evidence="1 2">
    <name type="scientific">Leptotrombidium deliense</name>
    <dbReference type="NCBI Taxonomy" id="299467"/>
    <lineage>
        <taxon>Eukaryota</taxon>
        <taxon>Metazoa</taxon>
        <taxon>Ecdysozoa</taxon>
        <taxon>Arthropoda</taxon>
        <taxon>Chelicerata</taxon>
        <taxon>Arachnida</taxon>
        <taxon>Acari</taxon>
        <taxon>Acariformes</taxon>
        <taxon>Trombidiformes</taxon>
        <taxon>Prostigmata</taxon>
        <taxon>Anystina</taxon>
        <taxon>Parasitengona</taxon>
        <taxon>Trombiculoidea</taxon>
        <taxon>Trombiculidae</taxon>
        <taxon>Leptotrombidium</taxon>
    </lineage>
</organism>
<dbReference type="GO" id="GO:0006661">
    <property type="term" value="P:phosphatidylinositol biosynthetic process"/>
    <property type="evidence" value="ECO:0007669"/>
    <property type="project" value="InterPro"/>
</dbReference>
<evidence type="ECO:0000313" key="1">
    <source>
        <dbReference type="EMBL" id="RWS27130.1"/>
    </source>
</evidence>
<dbReference type="AlphaFoldDB" id="A0A443SHZ3"/>
<dbReference type="PANTHER" id="PTHR16023">
    <property type="entry name" value="TAX1 BINDING PROTEIN-RELATED"/>
    <property type="match status" value="1"/>
</dbReference>
<dbReference type="InterPro" id="IPR011989">
    <property type="entry name" value="ARM-like"/>
</dbReference>
<dbReference type="STRING" id="299467.A0A443SHZ3"/>
<dbReference type="Gene3D" id="1.25.10.10">
    <property type="entry name" value="Leucine-rich Repeat Variant"/>
    <property type="match status" value="2"/>
</dbReference>
<dbReference type="OrthoDB" id="6492564at2759"/>
<gene>
    <name evidence="1" type="ORF">B4U80_11411</name>
</gene>
<dbReference type="SUPFAM" id="SSF48371">
    <property type="entry name" value="ARM repeat"/>
    <property type="match status" value="1"/>
</dbReference>
<dbReference type="PANTHER" id="PTHR16023:SF0">
    <property type="entry name" value="PROTEIN VAC14 HOMOLOG"/>
    <property type="match status" value="1"/>
</dbReference>
<protein>
    <submittedName>
        <fullName evidence="1">Protein VAC14-like protein</fullName>
    </submittedName>
</protein>
<sequence>MTEADYSPLSAACFRALSNKMQEKRKYASLQIEQMVRDLHSRDNKVQIEKLLRVLGNDLALSQNPNSRKGGLLGLAAVAIGLGKDSREYINDIIGPMLASFVDQDSRVRYYACEAVFNVCKVCREGVLPLFNELFDALFKLSADSEQSVRSGCELLDSIMKDIVTESPMFDLQGFIPLLKDRLLPKNPFARQFIVSWVSLLNNVPDIDMIIFLPEILDGLLTILADQTPEIRRKCELLLGDFLESVVRNPVKADFPAMVNILIVHSQSSDELVQYTSLNWLKEFINLTGSTSLLPFSLKS</sequence>
<accession>A0A443SHZ3</accession>
<dbReference type="GO" id="GO:0010008">
    <property type="term" value="C:endosome membrane"/>
    <property type="evidence" value="ECO:0007669"/>
    <property type="project" value="TreeGrafter"/>
</dbReference>
<dbReference type="InterPro" id="IPR016024">
    <property type="entry name" value="ARM-type_fold"/>
</dbReference>
<dbReference type="EMBL" id="NCKV01002238">
    <property type="protein sequence ID" value="RWS27130.1"/>
    <property type="molecule type" value="Genomic_DNA"/>
</dbReference>
<dbReference type="InterPro" id="IPR026825">
    <property type="entry name" value="Vac14"/>
</dbReference>
<dbReference type="GO" id="GO:0070772">
    <property type="term" value="C:PAS complex"/>
    <property type="evidence" value="ECO:0007669"/>
    <property type="project" value="InterPro"/>
</dbReference>
<dbReference type="Proteomes" id="UP000288716">
    <property type="component" value="Unassembled WGS sequence"/>
</dbReference>
<evidence type="ECO:0000313" key="2">
    <source>
        <dbReference type="Proteomes" id="UP000288716"/>
    </source>
</evidence>
<name>A0A443SHZ3_9ACAR</name>